<evidence type="ECO:0000256" key="1">
    <source>
        <dbReference type="SAM" id="MobiDB-lite"/>
    </source>
</evidence>
<protein>
    <submittedName>
        <fullName evidence="2">CLUMA_CG002052, isoform A</fullName>
    </submittedName>
</protein>
<dbReference type="EMBL" id="CVRI01000006">
    <property type="protein sequence ID" value="CRK88272.1"/>
    <property type="molecule type" value="Genomic_DNA"/>
</dbReference>
<accession>A0A1J1HJN5</accession>
<sequence>MNFLDGGQATQQFSIFSFLPSTSEARVCKTTLNRKRALNALLCKTSARLCEIFKSKTQKAIRRNVMWSLSSEKKTKHDEENANVMRNLKTNDSRSNKKNILNRLNVDKQFESQD</sequence>
<evidence type="ECO:0000313" key="2">
    <source>
        <dbReference type="EMBL" id="CRK88272.1"/>
    </source>
</evidence>
<dbReference type="Proteomes" id="UP000183832">
    <property type="component" value="Unassembled WGS sequence"/>
</dbReference>
<keyword evidence="3" id="KW-1185">Reference proteome</keyword>
<feature type="region of interest" description="Disordered" evidence="1">
    <location>
        <begin position="72"/>
        <end position="114"/>
    </location>
</feature>
<gene>
    <name evidence="2" type="ORF">CLUMA_CG002052</name>
</gene>
<evidence type="ECO:0000313" key="3">
    <source>
        <dbReference type="Proteomes" id="UP000183832"/>
    </source>
</evidence>
<reference evidence="2 3" key="1">
    <citation type="submission" date="2015-04" db="EMBL/GenBank/DDBJ databases">
        <authorList>
            <person name="Syromyatnikov M.Y."/>
            <person name="Popov V.N."/>
        </authorList>
    </citation>
    <scope>NUCLEOTIDE SEQUENCE [LARGE SCALE GENOMIC DNA]</scope>
</reference>
<organism evidence="2 3">
    <name type="scientific">Clunio marinus</name>
    <dbReference type="NCBI Taxonomy" id="568069"/>
    <lineage>
        <taxon>Eukaryota</taxon>
        <taxon>Metazoa</taxon>
        <taxon>Ecdysozoa</taxon>
        <taxon>Arthropoda</taxon>
        <taxon>Hexapoda</taxon>
        <taxon>Insecta</taxon>
        <taxon>Pterygota</taxon>
        <taxon>Neoptera</taxon>
        <taxon>Endopterygota</taxon>
        <taxon>Diptera</taxon>
        <taxon>Nematocera</taxon>
        <taxon>Chironomoidea</taxon>
        <taxon>Chironomidae</taxon>
        <taxon>Clunio</taxon>
    </lineage>
</organism>
<dbReference type="AlphaFoldDB" id="A0A1J1HJN5"/>
<feature type="compositionally biased region" description="Basic and acidic residues" evidence="1">
    <location>
        <begin position="105"/>
        <end position="114"/>
    </location>
</feature>
<proteinExistence type="predicted"/>
<name>A0A1J1HJN5_9DIPT</name>